<dbReference type="SUPFAM" id="SSF46785">
    <property type="entry name" value="Winged helix' DNA-binding domain"/>
    <property type="match status" value="1"/>
</dbReference>
<dbReference type="EMBL" id="WMII01000005">
    <property type="protein sequence ID" value="MTH64023.1"/>
    <property type="molecule type" value="Genomic_DNA"/>
</dbReference>
<organism evidence="6 7">
    <name type="scientific">Paracoccus shanxieyensis</name>
    <dbReference type="NCBI Taxonomy" id="2675752"/>
    <lineage>
        <taxon>Bacteria</taxon>
        <taxon>Pseudomonadati</taxon>
        <taxon>Pseudomonadota</taxon>
        <taxon>Alphaproteobacteria</taxon>
        <taxon>Rhodobacterales</taxon>
        <taxon>Paracoccaceae</taxon>
        <taxon>Paracoccus</taxon>
    </lineage>
</organism>
<keyword evidence="3" id="KW-0238">DNA-binding</keyword>
<sequence>MDTGRLPPLRSLVAFQTVARCGSFTRAAQLLSLTQSGVSRQIAQLESYVGAALFERQAAGVVLTKIGEEYAKAVGRALDALQALEVDQFARHGGDRVTIACSQAVADLWMMPRFSGLRAAFPHLELKLVVNDFFEQLRHDEYDLAIYYRPVKPADHDVTSLAPEEMFPVMAPGGVPLAQEPAPILLTVEETHKEWTDWGNWLSATGLRLPEAAMRWKLGDYHLAVDSARRGIGIAMGWSWFIVDHLHDGTLVPADTRPFRGHGEYYLMRPTTRHQRRMARQVGDWLVASNRIWQAG</sequence>
<dbReference type="GO" id="GO:0003700">
    <property type="term" value="F:DNA-binding transcription factor activity"/>
    <property type="evidence" value="ECO:0007669"/>
    <property type="project" value="InterPro"/>
</dbReference>
<protein>
    <submittedName>
        <fullName evidence="6">LysR family transcriptional regulator</fullName>
    </submittedName>
</protein>
<evidence type="ECO:0000256" key="4">
    <source>
        <dbReference type="ARBA" id="ARBA00023163"/>
    </source>
</evidence>
<keyword evidence="2" id="KW-0805">Transcription regulation</keyword>
<dbReference type="InterPro" id="IPR005119">
    <property type="entry name" value="LysR_subst-bd"/>
</dbReference>
<evidence type="ECO:0000259" key="5">
    <source>
        <dbReference type="PROSITE" id="PS50931"/>
    </source>
</evidence>
<dbReference type="SUPFAM" id="SSF53850">
    <property type="entry name" value="Periplasmic binding protein-like II"/>
    <property type="match status" value="1"/>
</dbReference>
<dbReference type="InterPro" id="IPR058163">
    <property type="entry name" value="LysR-type_TF_proteobact-type"/>
</dbReference>
<dbReference type="GO" id="GO:0003677">
    <property type="term" value="F:DNA binding"/>
    <property type="evidence" value="ECO:0007669"/>
    <property type="project" value="UniProtKB-KW"/>
</dbReference>
<dbReference type="PRINTS" id="PR00039">
    <property type="entry name" value="HTHLYSR"/>
</dbReference>
<keyword evidence="7" id="KW-1185">Reference proteome</keyword>
<gene>
    <name evidence="6" type="ORF">GL284_07065</name>
</gene>
<dbReference type="PANTHER" id="PTHR30537">
    <property type="entry name" value="HTH-TYPE TRANSCRIPTIONAL REGULATOR"/>
    <property type="match status" value="1"/>
</dbReference>
<keyword evidence="4" id="KW-0804">Transcription</keyword>
<dbReference type="Proteomes" id="UP000478740">
    <property type="component" value="Unassembled WGS sequence"/>
</dbReference>
<proteinExistence type="inferred from homology"/>
<comment type="caution">
    <text evidence="6">The sequence shown here is derived from an EMBL/GenBank/DDBJ whole genome shotgun (WGS) entry which is preliminary data.</text>
</comment>
<name>A0A6L6IV01_9RHOB</name>
<dbReference type="PANTHER" id="PTHR30537:SF5">
    <property type="entry name" value="HTH-TYPE TRANSCRIPTIONAL ACTIVATOR TTDR-RELATED"/>
    <property type="match status" value="1"/>
</dbReference>
<dbReference type="RefSeq" id="WP_155043890.1">
    <property type="nucleotide sequence ID" value="NZ_WMIH01000004.1"/>
</dbReference>
<evidence type="ECO:0000313" key="7">
    <source>
        <dbReference type="Proteomes" id="UP000478740"/>
    </source>
</evidence>
<evidence type="ECO:0000256" key="2">
    <source>
        <dbReference type="ARBA" id="ARBA00023015"/>
    </source>
</evidence>
<evidence type="ECO:0000313" key="6">
    <source>
        <dbReference type="EMBL" id="MTH64023.1"/>
    </source>
</evidence>
<dbReference type="InterPro" id="IPR036390">
    <property type="entry name" value="WH_DNA-bd_sf"/>
</dbReference>
<reference evidence="6 7" key="1">
    <citation type="submission" date="2019-11" db="EMBL/GenBank/DDBJ databases">
        <authorList>
            <person name="Dong K."/>
        </authorList>
    </citation>
    <scope>NUCLEOTIDE SEQUENCE [LARGE SCALE GENOMIC DNA]</scope>
    <source>
        <strain evidence="6 7">DK608</strain>
    </source>
</reference>
<dbReference type="Pfam" id="PF03466">
    <property type="entry name" value="LysR_substrate"/>
    <property type="match status" value="1"/>
</dbReference>
<dbReference type="Pfam" id="PF00126">
    <property type="entry name" value="HTH_1"/>
    <property type="match status" value="1"/>
</dbReference>
<accession>A0A6L6IV01</accession>
<evidence type="ECO:0000256" key="1">
    <source>
        <dbReference type="ARBA" id="ARBA00009437"/>
    </source>
</evidence>
<evidence type="ECO:0000256" key="3">
    <source>
        <dbReference type="ARBA" id="ARBA00023125"/>
    </source>
</evidence>
<dbReference type="AlphaFoldDB" id="A0A6L6IV01"/>
<dbReference type="Gene3D" id="1.10.10.10">
    <property type="entry name" value="Winged helix-like DNA-binding domain superfamily/Winged helix DNA-binding domain"/>
    <property type="match status" value="1"/>
</dbReference>
<dbReference type="FunFam" id="1.10.10.10:FF:000001">
    <property type="entry name" value="LysR family transcriptional regulator"/>
    <property type="match status" value="1"/>
</dbReference>
<comment type="similarity">
    <text evidence="1">Belongs to the LysR transcriptional regulatory family.</text>
</comment>
<dbReference type="InterPro" id="IPR036388">
    <property type="entry name" value="WH-like_DNA-bd_sf"/>
</dbReference>
<dbReference type="InterPro" id="IPR000847">
    <property type="entry name" value="LysR_HTH_N"/>
</dbReference>
<dbReference type="PROSITE" id="PS50931">
    <property type="entry name" value="HTH_LYSR"/>
    <property type="match status" value="1"/>
</dbReference>
<feature type="domain" description="HTH lysR-type" evidence="5">
    <location>
        <begin position="7"/>
        <end position="64"/>
    </location>
</feature>
<dbReference type="Gene3D" id="3.40.190.10">
    <property type="entry name" value="Periplasmic binding protein-like II"/>
    <property type="match status" value="2"/>
</dbReference>